<dbReference type="STRING" id="1131292.BCR24_05140"/>
<evidence type="ECO:0000313" key="2">
    <source>
        <dbReference type="EMBL" id="OEG22089.1"/>
    </source>
</evidence>
<evidence type="ECO:0000256" key="1">
    <source>
        <dbReference type="SAM" id="Phobius"/>
    </source>
</evidence>
<accession>A0A1E5HAV7</accession>
<organism evidence="2 3">
    <name type="scientific">Enterococcus ureilyticus</name>
    <dbReference type="NCBI Taxonomy" id="1131292"/>
    <lineage>
        <taxon>Bacteria</taxon>
        <taxon>Bacillati</taxon>
        <taxon>Bacillota</taxon>
        <taxon>Bacilli</taxon>
        <taxon>Lactobacillales</taxon>
        <taxon>Enterococcaceae</taxon>
        <taxon>Enterococcus</taxon>
    </lineage>
</organism>
<dbReference type="InterPro" id="IPR021214">
    <property type="entry name" value="DUF2568"/>
</dbReference>
<evidence type="ECO:0008006" key="4">
    <source>
        <dbReference type="Google" id="ProtNLM"/>
    </source>
</evidence>
<feature type="transmembrane region" description="Helical" evidence="1">
    <location>
        <begin position="35"/>
        <end position="55"/>
    </location>
</feature>
<sequence length="116" mass="12849">MNLIKNSNIAIAFLLEIFAIFILGYWGFTLQSNKIIRITVGLLAPILMIVIWSIWCAPSSSHRLDGLRLVALKCLIFGIVAYCLLSMNRTSVAIVFGAIVVINLGLSSYFGTLYSY</sequence>
<keyword evidence="3" id="KW-1185">Reference proteome</keyword>
<dbReference type="Pfam" id="PF10823">
    <property type="entry name" value="DUF2568"/>
    <property type="match status" value="1"/>
</dbReference>
<gene>
    <name evidence="2" type="ORF">BCR24_05140</name>
</gene>
<feature type="transmembrane region" description="Helical" evidence="1">
    <location>
        <begin position="67"/>
        <end position="85"/>
    </location>
</feature>
<protein>
    <recommendedName>
        <fullName evidence="4">DUF2568 domain-containing protein</fullName>
    </recommendedName>
</protein>
<keyword evidence="1" id="KW-1133">Transmembrane helix</keyword>
<feature type="transmembrane region" description="Helical" evidence="1">
    <location>
        <begin position="92"/>
        <end position="110"/>
    </location>
</feature>
<feature type="transmembrane region" description="Helical" evidence="1">
    <location>
        <begin position="6"/>
        <end position="28"/>
    </location>
</feature>
<dbReference type="AlphaFoldDB" id="A0A1E5HAV7"/>
<proteinExistence type="predicted"/>
<comment type="caution">
    <text evidence="2">The sequence shown here is derived from an EMBL/GenBank/DDBJ whole genome shotgun (WGS) entry which is preliminary data.</text>
</comment>
<keyword evidence="1" id="KW-0812">Transmembrane</keyword>
<dbReference type="RefSeq" id="WP_069640647.1">
    <property type="nucleotide sequence ID" value="NZ_JAFBEZ010000021.1"/>
</dbReference>
<keyword evidence="1" id="KW-0472">Membrane</keyword>
<dbReference type="OrthoDB" id="2243660at2"/>
<name>A0A1E5HAV7_9ENTE</name>
<evidence type="ECO:0000313" key="3">
    <source>
        <dbReference type="Proteomes" id="UP000094469"/>
    </source>
</evidence>
<dbReference type="Proteomes" id="UP000094469">
    <property type="component" value="Unassembled WGS sequence"/>
</dbReference>
<reference evidence="3" key="1">
    <citation type="submission" date="2016-09" db="EMBL/GenBank/DDBJ databases">
        <authorList>
            <person name="Gulvik C.A."/>
        </authorList>
    </citation>
    <scope>NUCLEOTIDE SEQUENCE [LARGE SCALE GENOMIC DNA]</scope>
    <source>
        <strain evidence="3">LMG 26676</strain>
    </source>
</reference>
<dbReference type="EMBL" id="MIKC01000034">
    <property type="protein sequence ID" value="OEG22089.1"/>
    <property type="molecule type" value="Genomic_DNA"/>
</dbReference>